<dbReference type="InterPro" id="IPR050109">
    <property type="entry name" value="HTH-type_TetR-like_transc_reg"/>
</dbReference>
<dbReference type="InterPro" id="IPR009057">
    <property type="entry name" value="Homeodomain-like_sf"/>
</dbReference>
<dbReference type="EMBL" id="QICN01000001">
    <property type="protein sequence ID" value="PXV71248.1"/>
    <property type="molecule type" value="Genomic_DNA"/>
</dbReference>
<keyword evidence="1" id="KW-0805">Transcription regulation</keyword>
<keyword evidence="7" id="KW-1185">Reference proteome</keyword>
<dbReference type="AlphaFoldDB" id="A0A318EG77"/>
<evidence type="ECO:0000256" key="3">
    <source>
        <dbReference type="ARBA" id="ARBA00023163"/>
    </source>
</evidence>
<evidence type="ECO:0000256" key="4">
    <source>
        <dbReference type="PROSITE-ProRule" id="PRU00335"/>
    </source>
</evidence>
<keyword evidence="3" id="KW-0804">Transcription</keyword>
<protein>
    <submittedName>
        <fullName evidence="6">TetR family transcriptional regulator</fullName>
    </submittedName>
</protein>
<name>A0A318EG77_9GAMM</name>
<organism evidence="6 7">
    <name type="scientific">Sinimarinibacterium flocculans</name>
    <dbReference type="NCBI Taxonomy" id="985250"/>
    <lineage>
        <taxon>Bacteria</taxon>
        <taxon>Pseudomonadati</taxon>
        <taxon>Pseudomonadota</taxon>
        <taxon>Gammaproteobacteria</taxon>
        <taxon>Nevskiales</taxon>
        <taxon>Nevskiaceae</taxon>
        <taxon>Sinimarinibacterium</taxon>
    </lineage>
</organism>
<evidence type="ECO:0000313" key="7">
    <source>
        <dbReference type="Proteomes" id="UP000248330"/>
    </source>
</evidence>
<comment type="caution">
    <text evidence="6">The sequence shown here is derived from an EMBL/GenBank/DDBJ whole genome shotgun (WGS) entry which is preliminary data.</text>
</comment>
<gene>
    <name evidence="6" type="ORF">C8D93_101293</name>
</gene>
<dbReference type="SUPFAM" id="SSF48498">
    <property type="entry name" value="Tetracyclin repressor-like, C-terminal domain"/>
    <property type="match status" value="1"/>
</dbReference>
<sequence length="195" mass="21453">MAETRRPAEESRSMLIEAAVEIIRTEGYAALSARRLAEKVGLKRQIVHYYFRTIDELLLATVRHYGDRGLAVLSETMRDDPLRAIWEVQADASATTFAFMAMATHRPAVKKEVLRYMDKFRRLQTTAITDYYASRGVRTSVPPVAMAIILQSVSQALSAEASLGCTRGHAETRALVGKLLDALAAGASPGALVKE</sequence>
<dbReference type="InterPro" id="IPR036271">
    <property type="entry name" value="Tet_transcr_reg_TetR-rel_C_sf"/>
</dbReference>
<proteinExistence type="predicted"/>
<dbReference type="GO" id="GO:0003700">
    <property type="term" value="F:DNA-binding transcription factor activity"/>
    <property type="evidence" value="ECO:0007669"/>
    <property type="project" value="TreeGrafter"/>
</dbReference>
<dbReference type="InterPro" id="IPR001647">
    <property type="entry name" value="HTH_TetR"/>
</dbReference>
<evidence type="ECO:0000256" key="2">
    <source>
        <dbReference type="ARBA" id="ARBA00023125"/>
    </source>
</evidence>
<reference evidence="6 7" key="1">
    <citation type="submission" date="2018-04" db="EMBL/GenBank/DDBJ databases">
        <title>Genomic Encyclopedia of Type Strains, Phase IV (KMG-IV): sequencing the most valuable type-strain genomes for metagenomic binning, comparative biology and taxonomic classification.</title>
        <authorList>
            <person name="Goeker M."/>
        </authorList>
    </citation>
    <scope>NUCLEOTIDE SEQUENCE [LARGE SCALE GENOMIC DNA]</scope>
    <source>
        <strain evidence="6 7">DSM 104150</strain>
    </source>
</reference>
<dbReference type="Gene3D" id="1.10.357.10">
    <property type="entry name" value="Tetracycline Repressor, domain 2"/>
    <property type="match status" value="1"/>
</dbReference>
<keyword evidence="2 4" id="KW-0238">DNA-binding</keyword>
<evidence type="ECO:0000313" key="6">
    <source>
        <dbReference type="EMBL" id="PXV71248.1"/>
    </source>
</evidence>
<dbReference type="PROSITE" id="PS50977">
    <property type="entry name" value="HTH_TETR_2"/>
    <property type="match status" value="1"/>
</dbReference>
<accession>A0A318EG77</accession>
<dbReference type="GO" id="GO:0000976">
    <property type="term" value="F:transcription cis-regulatory region binding"/>
    <property type="evidence" value="ECO:0007669"/>
    <property type="project" value="TreeGrafter"/>
</dbReference>
<evidence type="ECO:0000259" key="5">
    <source>
        <dbReference type="PROSITE" id="PS50977"/>
    </source>
</evidence>
<dbReference type="PANTHER" id="PTHR30055">
    <property type="entry name" value="HTH-TYPE TRANSCRIPTIONAL REGULATOR RUTR"/>
    <property type="match status" value="1"/>
</dbReference>
<dbReference type="SUPFAM" id="SSF46689">
    <property type="entry name" value="Homeodomain-like"/>
    <property type="match status" value="1"/>
</dbReference>
<feature type="DNA-binding region" description="H-T-H motif" evidence="4">
    <location>
        <begin position="32"/>
        <end position="51"/>
    </location>
</feature>
<dbReference type="Pfam" id="PF00440">
    <property type="entry name" value="TetR_N"/>
    <property type="match status" value="1"/>
</dbReference>
<dbReference type="PANTHER" id="PTHR30055:SF234">
    <property type="entry name" value="HTH-TYPE TRANSCRIPTIONAL REGULATOR BETI"/>
    <property type="match status" value="1"/>
</dbReference>
<evidence type="ECO:0000256" key="1">
    <source>
        <dbReference type="ARBA" id="ARBA00023015"/>
    </source>
</evidence>
<feature type="domain" description="HTH tetR-type" evidence="5">
    <location>
        <begin position="9"/>
        <end position="69"/>
    </location>
</feature>
<dbReference type="PRINTS" id="PR00455">
    <property type="entry name" value="HTHTETR"/>
</dbReference>
<dbReference type="Proteomes" id="UP000248330">
    <property type="component" value="Unassembled WGS sequence"/>
</dbReference>